<dbReference type="PANTHER" id="PTHR23345:SF9">
    <property type="entry name" value="VITELLOGENIN-RELATED"/>
    <property type="match status" value="1"/>
</dbReference>
<dbReference type="Proteomes" id="UP000472265">
    <property type="component" value="Chromosome 11"/>
</dbReference>
<dbReference type="InterPro" id="IPR001747">
    <property type="entry name" value="Vitellogenin_N"/>
</dbReference>
<evidence type="ECO:0000256" key="2">
    <source>
        <dbReference type="ARBA" id="ARBA00022761"/>
    </source>
</evidence>
<dbReference type="InterPro" id="IPR050733">
    <property type="entry name" value="Vitellogenin/Apolipophorin"/>
</dbReference>
<organism evidence="5 6">
    <name type="scientific">Sparus aurata</name>
    <name type="common">Gilthead sea bream</name>
    <dbReference type="NCBI Taxonomy" id="8175"/>
    <lineage>
        <taxon>Eukaryota</taxon>
        <taxon>Metazoa</taxon>
        <taxon>Chordata</taxon>
        <taxon>Craniata</taxon>
        <taxon>Vertebrata</taxon>
        <taxon>Euteleostomi</taxon>
        <taxon>Actinopterygii</taxon>
        <taxon>Neopterygii</taxon>
        <taxon>Teleostei</taxon>
        <taxon>Neoteleostei</taxon>
        <taxon>Acanthomorphata</taxon>
        <taxon>Eupercaria</taxon>
        <taxon>Spariformes</taxon>
        <taxon>Sparidae</taxon>
        <taxon>Sparus</taxon>
    </lineage>
</organism>
<reference evidence="5" key="1">
    <citation type="submission" date="2021-04" db="EMBL/GenBank/DDBJ databases">
        <authorList>
            <consortium name="Wellcome Sanger Institute Data Sharing"/>
        </authorList>
    </citation>
    <scope>NUCLEOTIDE SEQUENCE [LARGE SCALE GENOMIC DNA]</scope>
</reference>
<dbReference type="Ensembl" id="ENSSAUT00010022057.1">
    <property type="protein sequence ID" value="ENSSAUP00010020876.1"/>
    <property type="gene ID" value="ENSSAUG00010009255.1"/>
</dbReference>
<sequence length="145" mass="16076">MRAFVLALTFYERRIFFAAGRTYVYKYETLLLGGLPEEGLAKAGLKISSKVHISAAAENIYLLKLVEPEIFELSGVWPKDPLIPAAKLTSALAAQLSTPIKFYSVSSPWISEVRVLHRAPSGTHPAHQDQQCADPGIVSEFFKNR</sequence>
<dbReference type="OMA" id="CHRSTIA"/>
<name>A0A671V4W3_SPAAU</name>
<dbReference type="SUPFAM" id="SSF56968">
    <property type="entry name" value="Lipovitellin-phosvitin complex, beta-sheet shell regions"/>
    <property type="match status" value="1"/>
</dbReference>
<dbReference type="PANTHER" id="PTHR23345">
    <property type="entry name" value="VITELLOGENIN-RELATED"/>
    <property type="match status" value="1"/>
</dbReference>
<feature type="domain" description="Vitellogenin" evidence="4">
    <location>
        <begin position="17"/>
        <end position="104"/>
    </location>
</feature>
<protein>
    <recommendedName>
        <fullName evidence="4">Vitellogenin domain-containing protein</fullName>
    </recommendedName>
</protein>
<dbReference type="Gene3D" id="2.30.230.10">
    <property type="entry name" value="Lipovitellin, beta-sheet shell regions, chain A"/>
    <property type="match status" value="1"/>
</dbReference>
<dbReference type="GO" id="GO:0045735">
    <property type="term" value="F:nutrient reservoir activity"/>
    <property type="evidence" value="ECO:0007669"/>
    <property type="project" value="UniProtKB-KW"/>
</dbReference>
<dbReference type="InterPro" id="IPR015819">
    <property type="entry name" value="Lipid_transp_b-sht_shell"/>
</dbReference>
<evidence type="ECO:0000259" key="4">
    <source>
        <dbReference type="Pfam" id="PF01347"/>
    </source>
</evidence>
<accession>A0A671V4W3</accession>
<dbReference type="GeneTree" id="ENSGT00940000172623"/>
<dbReference type="GO" id="GO:0005319">
    <property type="term" value="F:lipid transporter activity"/>
    <property type="evidence" value="ECO:0007669"/>
    <property type="project" value="InterPro"/>
</dbReference>
<keyword evidence="1" id="KW-0732">Signal</keyword>
<dbReference type="AlphaFoldDB" id="A0A671V4W3"/>
<evidence type="ECO:0000256" key="3">
    <source>
        <dbReference type="ARBA" id="ARBA00023180"/>
    </source>
</evidence>
<evidence type="ECO:0000256" key="1">
    <source>
        <dbReference type="ARBA" id="ARBA00022729"/>
    </source>
</evidence>
<keyword evidence="3" id="KW-0325">Glycoprotein</keyword>
<dbReference type="GO" id="GO:0071391">
    <property type="term" value="P:cellular response to estrogen stimulus"/>
    <property type="evidence" value="ECO:0007669"/>
    <property type="project" value="TreeGrafter"/>
</dbReference>
<keyword evidence="6" id="KW-1185">Reference proteome</keyword>
<dbReference type="Pfam" id="PF01347">
    <property type="entry name" value="Vitellogenin_N"/>
    <property type="match status" value="1"/>
</dbReference>
<reference evidence="5" key="3">
    <citation type="submission" date="2025-09" db="UniProtKB">
        <authorList>
            <consortium name="Ensembl"/>
        </authorList>
    </citation>
    <scope>IDENTIFICATION</scope>
</reference>
<evidence type="ECO:0000313" key="6">
    <source>
        <dbReference type="Proteomes" id="UP000472265"/>
    </source>
</evidence>
<dbReference type="GO" id="GO:0032355">
    <property type="term" value="P:response to estradiol"/>
    <property type="evidence" value="ECO:0007669"/>
    <property type="project" value="TreeGrafter"/>
</dbReference>
<dbReference type="InterPro" id="IPR015816">
    <property type="entry name" value="Vitellinogen_b-sht_N"/>
</dbReference>
<proteinExistence type="predicted"/>
<evidence type="ECO:0000313" key="5">
    <source>
        <dbReference type="Ensembl" id="ENSSAUP00010020876.1"/>
    </source>
</evidence>
<keyword evidence="2" id="KW-0758">Storage protein</keyword>
<reference evidence="5" key="2">
    <citation type="submission" date="2025-08" db="UniProtKB">
        <authorList>
            <consortium name="Ensembl"/>
        </authorList>
    </citation>
    <scope>IDENTIFICATION</scope>
</reference>